<comment type="caution">
    <text evidence="2">The sequence shown here is derived from an EMBL/GenBank/DDBJ whole genome shotgun (WGS) entry which is preliminary data.</text>
</comment>
<feature type="coiled-coil region" evidence="1">
    <location>
        <begin position="35"/>
        <end position="79"/>
    </location>
</feature>
<sequence>MTFFWNHKHWKIRIRQLHDQILHLSHELHQVKDDVHQIEAKLNEHLWEWKELKEEIRRLARRIEELESLADRVARLEEEVMTGITGNPELHAYFAGKIGSEVRVDTASATLQGVVLTVAEDAVELRESGGDLLIVPFSRITSVQ</sequence>
<evidence type="ECO:0000313" key="3">
    <source>
        <dbReference type="Proteomes" id="UP000517523"/>
    </source>
</evidence>
<gene>
    <name evidence="2" type="ORF">FHS19_000488</name>
</gene>
<keyword evidence="1" id="KW-0175">Coiled coil</keyword>
<dbReference type="Gene3D" id="1.10.287.1490">
    <property type="match status" value="1"/>
</dbReference>
<dbReference type="RefSeq" id="WP_183578077.1">
    <property type="nucleotide sequence ID" value="NZ_JACHXJ010000001.1"/>
</dbReference>
<name>A0A839TGW1_9BACL</name>
<dbReference type="EMBL" id="JACHXJ010000001">
    <property type="protein sequence ID" value="MBB3125834.1"/>
    <property type="molecule type" value="Genomic_DNA"/>
</dbReference>
<accession>A0A839TGW1</accession>
<proteinExistence type="predicted"/>
<dbReference type="Proteomes" id="UP000517523">
    <property type="component" value="Unassembled WGS sequence"/>
</dbReference>
<evidence type="ECO:0000256" key="1">
    <source>
        <dbReference type="SAM" id="Coils"/>
    </source>
</evidence>
<reference evidence="2 3" key="1">
    <citation type="submission" date="2020-08" db="EMBL/GenBank/DDBJ databases">
        <title>Genomic Encyclopedia of Type Strains, Phase III (KMG-III): the genomes of soil and plant-associated and newly described type strains.</title>
        <authorList>
            <person name="Whitman W."/>
        </authorList>
    </citation>
    <scope>NUCLEOTIDE SEQUENCE [LARGE SCALE GENOMIC DNA]</scope>
    <source>
        <strain evidence="2 3">CECT 5831</strain>
    </source>
</reference>
<protein>
    <submittedName>
        <fullName evidence="2">Regulator of replication initiation timing</fullName>
    </submittedName>
</protein>
<organism evidence="2 3">
    <name type="scientific">Paenibacillus rhizosphaerae</name>
    <dbReference type="NCBI Taxonomy" id="297318"/>
    <lineage>
        <taxon>Bacteria</taxon>
        <taxon>Bacillati</taxon>
        <taxon>Bacillota</taxon>
        <taxon>Bacilli</taxon>
        <taxon>Bacillales</taxon>
        <taxon>Paenibacillaceae</taxon>
        <taxon>Paenibacillus</taxon>
    </lineage>
</organism>
<evidence type="ECO:0000313" key="2">
    <source>
        <dbReference type="EMBL" id="MBB3125834.1"/>
    </source>
</evidence>
<dbReference type="AlphaFoldDB" id="A0A839TGW1"/>